<evidence type="ECO:0000313" key="2">
    <source>
        <dbReference type="Proteomes" id="UP001154078"/>
    </source>
</evidence>
<keyword evidence="2" id="KW-1185">Reference proteome</keyword>
<dbReference type="OrthoDB" id="6771835at2759"/>
<dbReference type="AlphaFoldDB" id="A0A9P0ASF4"/>
<sequence length="139" mass="15986">MNILKGENTSETIPEFTVPKLNFNAYEYTDLINWMDIEVTPPPVLAKNTDEDLKLFIENKTLEFSRFPSHTQAVERSVKLVTEASSCVIGEKSRDGFIHIRVKSSEIMPYFLTKLNIKWLKIWSKIFEGCTGITIKVQV</sequence>
<evidence type="ECO:0000313" key="1">
    <source>
        <dbReference type="EMBL" id="CAH0547182.1"/>
    </source>
</evidence>
<dbReference type="PANTHER" id="PTHR46409">
    <property type="entry name" value="HTH PSQ-TYPE DOMAIN-CONTAINING PROTEIN"/>
    <property type="match status" value="1"/>
</dbReference>
<dbReference type="Proteomes" id="UP001154078">
    <property type="component" value="Chromosome 1"/>
</dbReference>
<name>A0A9P0ASF4_BRAAE</name>
<organism evidence="1 2">
    <name type="scientific">Brassicogethes aeneus</name>
    <name type="common">Rape pollen beetle</name>
    <name type="synonym">Meligethes aeneus</name>
    <dbReference type="NCBI Taxonomy" id="1431903"/>
    <lineage>
        <taxon>Eukaryota</taxon>
        <taxon>Metazoa</taxon>
        <taxon>Ecdysozoa</taxon>
        <taxon>Arthropoda</taxon>
        <taxon>Hexapoda</taxon>
        <taxon>Insecta</taxon>
        <taxon>Pterygota</taxon>
        <taxon>Neoptera</taxon>
        <taxon>Endopterygota</taxon>
        <taxon>Coleoptera</taxon>
        <taxon>Polyphaga</taxon>
        <taxon>Cucujiformia</taxon>
        <taxon>Nitidulidae</taxon>
        <taxon>Meligethinae</taxon>
        <taxon>Brassicogethes</taxon>
    </lineage>
</organism>
<dbReference type="PANTHER" id="PTHR46409:SF1">
    <property type="entry name" value="HTH PSQ-TYPE DOMAIN-CONTAINING PROTEIN"/>
    <property type="match status" value="1"/>
</dbReference>
<dbReference type="EMBL" id="OV121132">
    <property type="protein sequence ID" value="CAH0547182.1"/>
    <property type="molecule type" value="Genomic_DNA"/>
</dbReference>
<gene>
    <name evidence="1" type="ORF">MELIAE_LOCUS1220</name>
</gene>
<protein>
    <submittedName>
        <fullName evidence="1">Uncharacterized protein</fullName>
    </submittedName>
</protein>
<proteinExistence type="predicted"/>
<reference evidence="1" key="1">
    <citation type="submission" date="2021-12" db="EMBL/GenBank/DDBJ databases">
        <authorList>
            <person name="King R."/>
        </authorList>
    </citation>
    <scope>NUCLEOTIDE SEQUENCE</scope>
</reference>
<accession>A0A9P0ASF4</accession>